<evidence type="ECO:0000313" key="1">
    <source>
        <dbReference type="EMBL" id="MDH6220326.1"/>
    </source>
</evidence>
<dbReference type="EC" id="3.1.2.-" evidence="1"/>
<dbReference type="CDD" id="cd00586">
    <property type="entry name" value="4HBT"/>
    <property type="match status" value="1"/>
</dbReference>
<sequence length="157" mass="17364">MHRPPSDEAVDGIGDLARAVHRGRVEWVDTDAAGHHHNTAVVRFVEAAEATLMREYGVDGYFGSAPRVRYEVDFASPLWFGQEVTTTVLVERIGRSSLTFRFEVWGEEFDQRPRRLSASGRYVTVHVPRGARESAPWPTEWVAALGGDALSRGSVGG</sequence>
<dbReference type="RefSeq" id="WP_280881096.1">
    <property type="nucleotide sequence ID" value="NZ_JARXVH010000016.1"/>
</dbReference>
<dbReference type="Gene3D" id="3.10.129.10">
    <property type="entry name" value="Hotdog Thioesterase"/>
    <property type="match status" value="1"/>
</dbReference>
<reference evidence="1 2" key="1">
    <citation type="submission" date="2023-04" db="EMBL/GenBank/DDBJ databases">
        <title>Forest soil microbial communities from Buena Vista Peninsula, Colon Province, Panama.</title>
        <authorList>
            <person name="Bouskill N."/>
        </authorList>
    </citation>
    <scope>NUCLEOTIDE SEQUENCE [LARGE SCALE GENOMIC DNA]</scope>
    <source>
        <strain evidence="1 2">GGS1</strain>
    </source>
</reference>
<dbReference type="GO" id="GO:0016787">
    <property type="term" value="F:hydrolase activity"/>
    <property type="evidence" value="ECO:0007669"/>
    <property type="project" value="UniProtKB-KW"/>
</dbReference>
<keyword evidence="1" id="KW-0378">Hydrolase</keyword>
<accession>A0ABT6LVI0</accession>
<organism evidence="1 2">
    <name type="scientific">Streptomyces pseudovenezuelae</name>
    <dbReference type="NCBI Taxonomy" id="67350"/>
    <lineage>
        <taxon>Bacteria</taxon>
        <taxon>Bacillati</taxon>
        <taxon>Actinomycetota</taxon>
        <taxon>Actinomycetes</taxon>
        <taxon>Kitasatosporales</taxon>
        <taxon>Streptomycetaceae</taxon>
        <taxon>Streptomyces</taxon>
        <taxon>Streptomyces aurantiacus group</taxon>
    </lineage>
</organism>
<keyword evidence="2" id="KW-1185">Reference proteome</keyword>
<proteinExistence type="predicted"/>
<dbReference type="EMBL" id="JARXVH010000016">
    <property type="protein sequence ID" value="MDH6220326.1"/>
    <property type="molecule type" value="Genomic_DNA"/>
</dbReference>
<dbReference type="InterPro" id="IPR029069">
    <property type="entry name" value="HotDog_dom_sf"/>
</dbReference>
<protein>
    <submittedName>
        <fullName evidence="1">Acyl-CoA thioester hydrolase</fullName>
        <ecNumber evidence="1">3.1.2.-</ecNumber>
    </submittedName>
</protein>
<gene>
    <name evidence="1" type="ORF">M2283_007666</name>
</gene>
<dbReference type="Pfam" id="PF13279">
    <property type="entry name" value="4HBT_2"/>
    <property type="match status" value="1"/>
</dbReference>
<dbReference type="Proteomes" id="UP001160499">
    <property type="component" value="Unassembled WGS sequence"/>
</dbReference>
<evidence type="ECO:0000313" key="2">
    <source>
        <dbReference type="Proteomes" id="UP001160499"/>
    </source>
</evidence>
<name>A0ABT6LVI0_9ACTN</name>
<comment type="caution">
    <text evidence="1">The sequence shown here is derived from an EMBL/GenBank/DDBJ whole genome shotgun (WGS) entry which is preliminary data.</text>
</comment>
<dbReference type="SUPFAM" id="SSF54637">
    <property type="entry name" value="Thioesterase/thiol ester dehydrase-isomerase"/>
    <property type="match status" value="1"/>
</dbReference>